<keyword evidence="2" id="KW-1133">Transmembrane helix</keyword>
<keyword evidence="4" id="KW-1185">Reference proteome</keyword>
<protein>
    <submittedName>
        <fullName evidence="3">Uncharacterized protein</fullName>
    </submittedName>
</protein>
<feature type="compositionally biased region" description="Basic and acidic residues" evidence="1">
    <location>
        <begin position="126"/>
        <end position="135"/>
    </location>
</feature>
<dbReference type="OrthoDB" id="5242705at2759"/>
<organism evidence="3 4">
    <name type="scientific">Aulographum hederae CBS 113979</name>
    <dbReference type="NCBI Taxonomy" id="1176131"/>
    <lineage>
        <taxon>Eukaryota</taxon>
        <taxon>Fungi</taxon>
        <taxon>Dikarya</taxon>
        <taxon>Ascomycota</taxon>
        <taxon>Pezizomycotina</taxon>
        <taxon>Dothideomycetes</taxon>
        <taxon>Pleosporomycetidae</taxon>
        <taxon>Aulographales</taxon>
        <taxon>Aulographaceae</taxon>
    </lineage>
</organism>
<feature type="transmembrane region" description="Helical" evidence="2">
    <location>
        <begin position="202"/>
        <end position="224"/>
    </location>
</feature>
<dbReference type="InterPro" id="IPR021514">
    <property type="entry name" value="DUF3176"/>
</dbReference>
<evidence type="ECO:0000256" key="1">
    <source>
        <dbReference type="SAM" id="MobiDB-lite"/>
    </source>
</evidence>
<dbReference type="Pfam" id="PF11374">
    <property type="entry name" value="DUF3176"/>
    <property type="match status" value="1"/>
</dbReference>
<accession>A0A6G1GQ82</accession>
<dbReference type="EMBL" id="ML977179">
    <property type="protein sequence ID" value="KAF1982960.1"/>
    <property type="molecule type" value="Genomic_DNA"/>
</dbReference>
<feature type="region of interest" description="Disordered" evidence="1">
    <location>
        <begin position="122"/>
        <end position="152"/>
    </location>
</feature>
<feature type="transmembrane region" description="Helical" evidence="2">
    <location>
        <begin position="86"/>
        <end position="109"/>
    </location>
</feature>
<feature type="transmembrane region" description="Helical" evidence="2">
    <location>
        <begin position="273"/>
        <end position="297"/>
    </location>
</feature>
<dbReference type="Proteomes" id="UP000800041">
    <property type="component" value="Unassembled WGS sequence"/>
</dbReference>
<dbReference type="PANTHER" id="PTHR35394">
    <property type="entry name" value="DUF3176 DOMAIN-CONTAINING PROTEIN"/>
    <property type="match status" value="1"/>
</dbReference>
<gene>
    <name evidence="3" type="ORF">K402DRAFT_185009</name>
</gene>
<evidence type="ECO:0000313" key="3">
    <source>
        <dbReference type="EMBL" id="KAF1982960.1"/>
    </source>
</evidence>
<keyword evidence="2" id="KW-0812">Transmembrane</keyword>
<feature type="compositionally biased region" description="Polar residues" evidence="1">
    <location>
        <begin position="136"/>
        <end position="152"/>
    </location>
</feature>
<sequence>MLYGVLIQSPKALLCFSLQTPARKCGTATCRTSKLSSLNEHHLSNARLIMAIKPILTFLELCTPPRLPRVPTHLFHIPDCAWSNHFFLPFSLHSILVPFLPVIDVFYNIQCLPRRNIARNDSTAARSEDQGRTETTHSGLVSNSHHGSPYPSGQKQSIHASFAALVSGWYFELLSIVLSAFCLVVIMVVLLRFDNEEIPLPYYGLTINTMISILSGILKASLLVPTTEAVSQLKWSWFRDGPRDLNDLEVFDNASRGPWGSLILRMRNRGRSLASFGVAITVLSVALDPFFQGLVVYPQRLAPLQNSTLARTSRSITYDSGEQYEKTAKETWFLPDGIMQGLVTPQLLGVEMEQAMPFVCPSGICTWDVFNSLSVDSTCRDVSDILEWGCLNSVGDWLP</sequence>
<feature type="transmembrane region" description="Helical" evidence="2">
    <location>
        <begin position="169"/>
        <end position="190"/>
    </location>
</feature>
<keyword evidence="2" id="KW-0472">Membrane</keyword>
<dbReference type="AlphaFoldDB" id="A0A6G1GQ82"/>
<evidence type="ECO:0000256" key="2">
    <source>
        <dbReference type="SAM" id="Phobius"/>
    </source>
</evidence>
<reference evidence="3" key="1">
    <citation type="journal article" date="2020" name="Stud. Mycol.">
        <title>101 Dothideomycetes genomes: a test case for predicting lifestyles and emergence of pathogens.</title>
        <authorList>
            <person name="Haridas S."/>
            <person name="Albert R."/>
            <person name="Binder M."/>
            <person name="Bloem J."/>
            <person name="Labutti K."/>
            <person name="Salamov A."/>
            <person name="Andreopoulos B."/>
            <person name="Baker S."/>
            <person name="Barry K."/>
            <person name="Bills G."/>
            <person name="Bluhm B."/>
            <person name="Cannon C."/>
            <person name="Castanera R."/>
            <person name="Culley D."/>
            <person name="Daum C."/>
            <person name="Ezra D."/>
            <person name="Gonzalez J."/>
            <person name="Henrissat B."/>
            <person name="Kuo A."/>
            <person name="Liang C."/>
            <person name="Lipzen A."/>
            <person name="Lutzoni F."/>
            <person name="Magnuson J."/>
            <person name="Mondo S."/>
            <person name="Nolan M."/>
            <person name="Ohm R."/>
            <person name="Pangilinan J."/>
            <person name="Park H.-J."/>
            <person name="Ramirez L."/>
            <person name="Alfaro M."/>
            <person name="Sun H."/>
            <person name="Tritt A."/>
            <person name="Yoshinaga Y."/>
            <person name="Zwiers L.-H."/>
            <person name="Turgeon B."/>
            <person name="Goodwin S."/>
            <person name="Spatafora J."/>
            <person name="Crous P."/>
            <person name="Grigoriev I."/>
        </authorList>
    </citation>
    <scope>NUCLEOTIDE SEQUENCE</scope>
    <source>
        <strain evidence="3">CBS 113979</strain>
    </source>
</reference>
<dbReference type="PANTHER" id="PTHR35394:SF5">
    <property type="entry name" value="DUF3176 DOMAIN-CONTAINING PROTEIN"/>
    <property type="match status" value="1"/>
</dbReference>
<evidence type="ECO:0000313" key="4">
    <source>
        <dbReference type="Proteomes" id="UP000800041"/>
    </source>
</evidence>
<proteinExistence type="predicted"/>
<name>A0A6G1GQ82_9PEZI</name>